<evidence type="ECO:0000313" key="7">
    <source>
        <dbReference type="EMBL" id="KAA9023799.1"/>
    </source>
</evidence>
<evidence type="ECO:0000256" key="5">
    <source>
        <dbReference type="SAM" id="Phobius"/>
    </source>
</evidence>
<reference evidence="7 8" key="1">
    <citation type="submission" date="2019-09" db="EMBL/GenBank/DDBJ databases">
        <title>Whole genome sequences of isolates from the Mars Exploration Rovers.</title>
        <authorList>
            <person name="Seuylemezian A."/>
            <person name="Vaishampayan P."/>
        </authorList>
    </citation>
    <scope>NUCLEOTIDE SEQUENCE [LARGE SCALE GENOMIC DNA]</scope>
    <source>
        <strain evidence="7 8">MER_TA_151</strain>
    </source>
</reference>
<dbReference type="InterPro" id="IPR047952">
    <property type="entry name" value="Transpos_IS4"/>
</dbReference>
<dbReference type="InterPro" id="IPR012337">
    <property type="entry name" value="RNaseH-like_sf"/>
</dbReference>
<comment type="similarity">
    <text evidence="1">Belongs to the transposase 11 family.</text>
</comment>
<keyword evidence="3" id="KW-0238">DNA-binding</keyword>
<evidence type="ECO:0000256" key="2">
    <source>
        <dbReference type="ARBA" id="ARBA00022578"/>
    </source>
</evidence>
<dbReference type="NCBIfam" id="NF033592">
    <property type="entry name" value="transpos_IS4_1"/>
    <property type="match status" value="1"/>
</dbReference>
<organism evidence="7 8">
    <name type="scientific">Niallia endozanthoxylica</name>
    <dbReference type="NCBI Taxonomy" id="2036016"/>
    <lineage>
        <taxon>Bacteria</taxon>
        <taxon>Bacillati</taxon>
        <taxon>Bacillota</taxon>
        <taxon>Bacilli</taxon>
        <taxon>Bacillales</taxon>
        <taxon>Bacillaceae</taxon>
        <taxon>Niallia</taxon>
    </lineage>
</organism>
<evidence type="ECO:0000256" key="3">
    <source>
        <dbReference type="ARBA" id="ARBA00023125"/>
    </source>
</evidence>
<dbReference type="PANTHER" id="PTHR33258">
    <property type="entry name" value="TRANSPOSASE INSL FOR INSERTION SEQUENCE ELEMENT IS186A-RELATED"/>
    <property type="match status" value="1"/>
</dbReference>
<evidence type="ECO:0000313" key="8">
    <source>
        <dbReference type="Proteomes" id="UP000326671"/>
    </source>
</evidence>
<dbReference type="GO" id="GO:0004803">
    <property type="term" value="F:transposase activity"/>
    <property type="evidence" value="ECO:0007669"/>
    <property type="project" value="InterPro"/>
</dbReference>
<keyword evidence="4" id="KW-0233">DNA recombination</keyword>
<dbReference type="Pfam" id="PF01609">
    <property type="entry name" value="DDE_Tnp_1"/>
    <property type="match status" value="1"/>
</dbReference>
<gene>
    <name evidence="7" type="ORF">F4V44_11675</name>
</gene>
<dbReference type="RefSeq" id="WP_150440200.1">
    <property type="nucleotide sequence ID" value="NZ_VYKL01000018.1"/>
</dbReference>
<accession>A0A5J5HPZ7</accession>
<evidence type="ECO:0000256" key="1">
    <source>
        <dbReference type="ARBA" id="ARBA00010075"/>
    </source>
</evidence>
<sequence length="460" mass="53860">MLNRKLSVEEDFQLISEELTKIFNSNYLDKLARKELFLKRARKLSPLDFVSLCVFFNHHSGTKSLTQLCAVLASTRNVSLSTEGLNLRYCKEGVNLLKKVFQELFTKDFLSHSLPNLYYPDILRIRILDSSGFELPCLFAEKYVGYHKSGVKIQLEYELLSGEFLHCVVQNGRDSDMAFGPTLISTIQKKDLIMRDLGYLSFDELEQIDKKEAYYISRLRPQIVIYVKDEWGQFIKLDLQGVMKEMDIGEVREIENIYVGKKKLKIPRLILCKLTDEQTKQRLERRKKQQSKKGVKYSHQTLNLSRLSTLITNIPQQSIPKEELQSFYSLRWQIELLFKTWKSLFHIHEVKKMKVERFECHLYGTFIALLITSTLAFKIRELLYMKKRKEISEYLAISIIRQFITALHKAILEGVDAILDPIEIMLDQIEKNGIKSHRYKKKSPFDILCIAYNKSKRDAA</sequence>
<keyword evidence="5" id="KW-0812">Transmembrane</keyword>
<dbReference type="EMBL" id="VYKL01000018">
    <property type="protein sequence ID" value="KAA9023799.1"/>
    <property type="molecule type" value="Genomic_DNA"/>
</dbReference>
<evidence type="ECO:0000256" key="4">
    <source>
        <dbReference type="ARBA" id="ARBA00023172"/>
    </source>
</evidence>
<comment type="caution">
    <text evidence="7">The sequence shown here is derived from an EMBL/GenBank/DDBJ whole genome shotgun (WGS) entry which is preliminary data.</text>
</comment>
<dbReference type="GO" id="GO:0003677">
    <property type="term" value="F:DNA binding"/>
    <property type="evidence" value="ECO:0007669"/>
    <property type="project" value="UniProtKB-KW"/>
</dbReference>
<keyword evidence="5" id="KW-1133">Transmembrane helix</keyword>
<dbReference type="AlphaFoldDB" id="A0A5J5HPZ7"/>
<feature type="domain" description="Transposase IS4-like" evidence="6">
    <location>
        <begin position="124"/>
        <end position="370"/>
    </location>
</feature>
<dbReference type="SUPFAM" id="SSF53098">
    <property type="entry name" value="Ribonuclease H-like"/>
    <property type="match status" value="1"/>
</dbReference>
<keyword evidence="2" id="KW-0815">Transposition</keyword>
<dbReference type="PANTHER" id="PTHR33258:SF1">
    <property type="entry name" value="TRANSPOSASE INSL FOR INSERTION SEQUENCE ELEMENT IS186A-RELATED"/>
    <property type="match status" value="1"/>
</dbReference>
<dbReference type="InterPro" id="IPR002559">
    <property type="entry name" value="Transposase_11"/>
</dbReference>
<dbReference type="Proteomes" id="UP000326671">
    <property type="component" value="Unassembled WGS sequence"/>
</dbReference>
<feature type="transmembrane region" description="Helical" evidence="5">
    <location>
        <begin position="361"/>
        <end position="379"/>
    </location>
</feature>
<dbReference type="OrthoDB" id="2432160at2"/>
<protein>
    <submittedName>
        <fullName evidence="7">IS4 family transposase</fullName>
    </submittedName>
</protein>
<keyword evidence="8" id="KW-1185">Reference proteome</keyword>
<dbReference type="GO" id="GO:0006313">
    <property type="term" value="P:DNA transposition"/>
    <property type="evidence" value="ECO:0007669"/>
    <property type="project" value="InterPro"/>
</dbReference>
<keyword evidence="5" id="KW-0472">Membrane</keyword>
<proteinExistence type="inferred from homology"/>
<name>A0A5J5HPZ7_9BACI</name>
<evidence type="ECO:0000259" key="6">
    <source>
        <dbReference type="Pfam" id="PF01609"/>
    </source>
</evidence>